<proteinExistence type="inferred from homology"/>
<dbReference type="PRINTS" id="PR00322">
    <property type="entry name" value="G10"/>
</dbReference>
<protein>
    <recommendedName>
        <fullName evidence="6">G10 protein</fullName>
    </recommendedName>
</protein>
<comment type="caution">
    <text evidence="4">The sequence shown here is derived from an EMBL/GenBank/DDBJ whole genome shotgun (WGS) entry which is preliminary data.</text>
</comment>
<accession>A0A8H4LUE1</accession>
<dbReference type="OrthoDB" id="277109at2759"/>
<dbReference type="PANTHER" id="PTHR19411">
    <property type="entry name" value="PROTEIN BUD31-RELATED"/>
    <property type="match status" value="1"/>
</dbReference>
<evidence type="ECO:0000256" key="2">
    <source>
        <dbReference type="ARBA" id="ARBA00005287"/>
    </source>
</evidence>
<evidence type="ECO:0000256" key="1">
    <source>
        <dbReference type="ARBA" id="ARBA00004123"/>
    </source>
</evidence>
<evidence type="ECO:0008006" key="6">
    <source>
        <dbReference type="Google" id="ProtNLM"/>
    </source>
</evidence>
<organism evidence="4 5">
    <name type="scientific">Ophiocordyceps sinensis</name>
    <dbReference type="NCBI Taxonomy" id="72228"/>
    <lineage>
        <taxon>Eukaryota</taxon>
        <taxon>Fungi</taxon>
        <taxon>Dikarya</taxon>
        <taxon>Ascomycota</taxon>
        <taxon>Pezizomycotina</taxon>
        <taxon>Sordariomycetes</taxon>
        <taxon>Hypocreomycetidae</taxon>
        <taxon>Hypocreales</taxon>
        <taxon>Ophiocordycipitaceae</taxon>
        <taxon>Ophiocordyceps</taxon>
    </lineage>
</organism>
<sequence length="306" mass="34731">MPAIRHASKRKPPPEGFTDIENDLLIFANKMKDAQNKPPPPGPRHQALWEVFQISHQRSRYIYDLYYEKEAISKQLYDWLLKNAYADAMLIAKWKKQGYEKLCCLRCVQTKETNFNSTCICRVPRAQMKEDKDLQAMDNCPPGSPGFFFQSQSRELASYVIMTLSPRKSCSTAPESNARRDKVQGGHGICELGHVGARSILLVLLRLRLASLGGRFKFLLGPRLPRHTHCRTFPLAALHEARVLVFPPVSLYAHKRVMALFDVDAQEMVGREVLVTFETAMGVECMVVELKVAMRAKGNGGLVRRK</sequence>
<dbReference type="GO" id="GO:0005681">
    <property type="term" value="C:spliceosomal complex"/>
    <property type="evidence" value="ECO:0007669"/>
    <property type="project" value="TreeGrafter"/>
</dbReference>
<gene>
    <name evidence="4" type="ORF">G6O67_007323</name>
</gene>
<keyword evidence="3" id="KW-0539">Nucleus</keyword>
<name>A0A8H4LUE1_9HYPO</name>
<evidence type="ECO:0000313" key="4">
    <source>
        <dbReference type="EMBL" id="KAF4505366.1"/>
    </source>
</evidence>
<comment type="subcellular location">
    <subcellularLocation>
        <location evidence="1">Nucleus</location>
    </subcellularLocation>
</comment>
<dbReference type="AlphaFoldDB" id="A0A8H4LUE1"/>
<dbReference type="Pfam" id="PF01125">
    <property type="entry name" value="BUD31"/>
    <property type="match status" value="1"/>
</dbReference>
<dbReference type="Proteomes" id="UP000557566">
    <property type="component" value="Unassembled WGS sequence"/>
</dbReference>
<evidence type="ECO:0000313" key="5">
    <source>
        <dbReference type="Proteomes" id="UP000557566"/>
    </source>
</evidence>
<dbReference type="EMBL" id="JAAVMX010000008">
    <property type="protein sequence ID" value="KAF4505366.1"/>
    <property type="molecule type" value="Genomic_DNA"/>
</dbReference>
<keyword evidence="5" id="KW-1185">Reference proteome</keyword>
<dbReference type="InterPro" id="IPR018230">
    <property type="entry name" value="BUD31/G10-rel_CS"/>
</dbReference>
<dbReference type="GO" id="GO:0000398">
    <property type="term" value="P:mRNA splicing, via spliceosome"/>
    <property type="evidence" value="ECO:0007669"/>
    <property type="project" value="TreeGrafter"/>
</dbReference>
<dbReference type="PANTHER" id="PTHR19411:SF0">
    <property type="entry name" value="PROTEIN BUD31 HOMOLOG"/>
    <property type="match status" value="1"/>
</dbReference>
<dbReference type="InterPro" id="IPR001748">
    <property type="entry name" value="BUD31"/>
</dbReference>
<reference evidence="4 5" key="1">
    <citation type="journal article" date="2020" name="Genome Biol. Evol.">
        <title>A new high-quality draft genome assembly of the Chinese cordyceps Ophiocordyceps sinensis.</title>
        <authorList>
            <person name="Shu R."/>
            <person name="Zhang J."/>
            <person name="Meng Q."/>
            <person name="Zhang H."/>
            <person name="Zhou G."/>
            <person name="Li M."/>
            <person name="Wu P."/>
            <person name="Zhao Y."/>
            <person name="Chen C."/>
            <person name="Qin Q."/>
        </authorList>
    </citation>
    <scope>NUCLEOTIDE SEQUENCE [LARGE SCALE GENOMIC DNA]</scope>
    <source>
        <strain evidence="4 5">IOZ07</strain>
    </source>
</reference>
<comment type="similarity">
    <text evidence="2">Belongs to the BUD31 (G10) family.</text>
</comment>
<dbReference type="PROSITE" id="PS00997">
    <property type="entry name" value="G10_1"/>
    <property type="match status" value="1"/>
</dbReference>
<evidence type="ECO:0000256" key="3">
    <source>
        <dbReference type="ARBA" id="ARBA00023242"/>
    </source>
</evidence>